<dbReference type="EMBL" id="GFDL01000726">
    <property type="protein sequence ID" value="JAV34319.1"/>
    <property type="molecule type" value="Transcribed_RNA"/>
</dbReference>
<feature type="compositionally biased region" description="Polar residues" evidence="3">
    <location>
        <begin position="61"/>
        <end position="76"/>
    </location>
</feature>
<evidence type="ECO:0000256" key="2">
    <source>
        <dbReference type="PROSITE-ProRule" id="PRU00192"/>
    </source>
</evidence>
<feature type="compositionally biased region" description="Low complexity" evidence="3">
    <location>
        <begin position="263"/>
        <end position="277"/>
    </location>
</feature>
<dbReference type="InterPro" id="IPR050384">
    <property type="entry name" value="Endophilin_SH3RF"/>
</dbReference>
<feature type="domain" description="SH3" evidence="4">
    <location>
        <begin position="426"/>
        <end position="486"/>
    </location>
</feature>
<dbReference type="InterPro" id="IPR001452">
    <property type="entry name" value="SH3_domain"/>
</dbReference>
<feature type="region of interest" description="Disordered" evidence="3">
    <location>
        <begin position="490"/>
        <end position="512"/>
    </location>
</feature>
<feature type="compositionally biased region" description="Low complexity" evidence="3">
    <location>
        <begin position="329"/>
        <end position="339"/>
    </location>
</feature>
<accession>A0A1Q3G3H4</accession>
<feature type="compositionally biased region" description="Low complexity" evidence="3">
    <location>
        <begin position="236"/>
        <end position="248"/>
    </location>
</feature>
<evidence type="ECO:0000256" key="3">
    <source>
        <dbReference type="SAM" id="MobiDB-lite"/>
    </source>
</evidence>
<feature type="region of interest" description="Disordered" evidence="3">
    <location>
        <begin position="61"/>
        <end position="99"/>
    </location>
</feature>
<dbReference type="PRINTS" id="PR00452">
    <property type="entry name" value="SH3DOMAIN"/>
</dbReference>
<feature type="region of interest" description="Disordered" evidence="3">
    <location>
        <begin position="114"/>
        <end position="188"/>
    </location>
</feature>
<evidence type="ECO:0000259" key="4">
    <source>
        <dbReference type="PROSITE" id="PS50002"/>
    </source>
</evidence>
<dbReference type="PANTHER" id="PTHR14167:SF116">
    <property type="entry name" value="CAP, ISOFORM AC"/>
    <property type="match status" value="1"/>
</dbReference>
<feature type="compositionally biased region" description="Low complexity" evidence="3">
    <location>
        <begin position="502"/>
        <end position="512"/>
    </location>
</feature>
<dbReference type="Pfam" id="PF00018">
    <property type="entry name" value="SH3_1"/>
    <property type="match status" value="1"/>
</dbReference>
<dbReference type="SMART" id="SM00326">
    <property type="entry name" value="SH3"/>
    <property type="match status" value="2"/>
</dbReference>
<organism evidence="5">
    <name type="scientific">Culex tarsalis</name>
    <name type="common">Encephalitis mosquito</name>
    <dbReference type="NCBI Taxonomy" id="7177"/>
    <lineage>
        <taxon>Eukaryota</taxon>
        <taxon>Metazoa</taxon>
        <taxon>Ecdysozoa</taxon>
        <taxon>Arthropoda</taxon>
        <taxon>Hexapoda</taxon>
        <taxon>Insecta</taxon>
        <taxon>Pterygota</taxon>
        <taxon>Neoptera</taxon>
        <taxon>Endopterygota</taxon>
        <taxon>Diptera</taxon>
        <taxon>Nematocera</taxon>
        <taxon>Culicoidea</taxon>
        <taxon>Culicidae</taxon>
        <taxon>Culicinae</taxon>
        <taxon>Culicini</taxon>
        <taxon>Culex</taxon>
        <taxon>Culex</taxon>
    </lineage>
</organism>
<feature type="compositionally biased region" description="Pro residues" evidence="3">
    <location>
        <begin position="137"/>
        <end position="147"/>
    </location>
</feature>
<feature type="region of interest" description="Disordered" evidence="3">
    <location>
        <begin position="329"/>
        <end position="365"/>
    </location>
</feature>
<dbReference type="Pfam" id="PF14604">
    <property type="entry name" value="SH3_9"/>
    <property type="match status" value="1"/>
</dbReference>
<feature type="compositionally biased region" description="Pro residues" evidence="3">
    <location>
        <begin position="85"/>
        <end position="95"/>
    </location>
</feature>
<feature type="region of interest" description="Disordered" evidence="3">
    <location>
        <begin position="228"/>
        <end position="281"/>
    </location>
</feature>
<feature type="domain" description="SH3" evidence="4">
    <location>
        <begin position="517"/>
        <end position="576"/>
    </location>
</feature>
<sequence length="586" mass="63401">MCDILSAISYGLYPQHHQHIQQHYHPERLRPFKKFKVNMTIPSRPAPPPPQALANRTANRYSPATNWDDTPFGSTTAAAPQVKKAPPPRPPPPKVVPALKKPGQAQSINILSNLFGQKRGGSTTKPPVSQKPVLMKLPPPPKLPPPNGGGYGSFGHGAPPPTTTNPSTNSELISFDSPPSSPTFTQKSCSDCISVDSFSSDSNYSSPNNGNMSQAESGFEDDFVVTTEHGRRSKVTTPSAPTSSTSSSRDLWDLSDPFGMPPSAAAAGTGTSSSNSSHYAPVGSATIRVPTVNSKLYETEFVDPLCNGKTVAPKVQTIAKPTIIKTVTTASASSSQKSTPVHHQQQHHLELKPKPVLTPPVWSIKPPAPAPIPPASFVDAAEEEDEESSSLDSLPSLPMPNIPPPPPPVVVGDDVIVVGSVPEEGHREPYGIAMYDFNGETDEDLSFRTNDKIYLLKRLNEEWLLGRDRRGCEGMFPANYIEVRIALPGDNHHHRQPQTTTSNSSSSKYVSPVASSFNPPKVRVLYTFNAETAEDLTIVENDFVTVLHQITPEWLFGECRGQRGQFPANFIEYVPPNLPLVPPPAN</sequence>
<dbReference type="PRINTS" id="PR00499">
    <property type="entry name" value="P67PHOX"/>
</dbReference>
<dbReference type="AlphaFoldDB" id="A0A1Q3G3H4"/>
<reference evidence="5" key="1">
    <citation type="submission" date="2017-01" db="EMBL/GenBank/DDBJ databases">
        <title>A deep insight into the sialotranscriptome of adult male and female Cluex tarsalis mosquitoes.</title>
        <authorList>
            <person name="Ribeiro J.M."/>
            <person name="Moreira F."/>
            <person name="Bernard K.A."/>
            <person name="Calvo E."/>
        </authorList>
    </citation>
    <scope>NUCLEOTIDE SEQUENCE</scope>
    <source>
        <strain evidence="5">Kern County</strain>
        <tissue evidence="5">Salivary glands</tissue>
    </source>
</reference>
<dbReference type="InterPro" id="IPR036028">
    <property type="entry name" value="SH3-like_dom_sf"/>
</dbReference>
<protein>
    <submittedName>
        <fullName evidence="5">Putative crk family adapter</fullName>
    </submittedName>
</protein>
<feature type="compositionally biased region" description="Polar residues" evidence="3">
    <location>
        <begin position="114"/>
        <end position="127"/>
    </location>
</feature>
<proteinExistence type="predicted"/>
<dbReference type="CDD" id="cd00174">
    <property type="entry name" value="SH3"/>
    <property type="match status" value="2"/>
</dbReference>
<name>A0A1Q3G3H4_CULTA</name>
<keyword evidence="1 2" id="KW-0728">SH3 domain</keyword>
<dbReference type="PANTHER" id="PTHR14167">
    <property type="entry name" value="SH3 DOMAIN-CONTAINING"/>
    <property type="match status" value="1"/>
</dbReference>
<evidence type="ECO:0000313" key="5">
    <source>
        <dbReference type="EMBL" id="JAV34319.1"/>
    </source>
</evidence>
<evidence type="ECO:0000256" key="1">
    <source>
        <dbReference type="ARBA" id="ARBA00022443"/>
    </source>
</evidence>
<dbReference type="Gene3D" id="2.30.30.40">
    <property type="entry name" value="SH3 Domains"/>
    <property type="match status" value="2"/>
</dbReference>
<dbReference type="SUPFAM" id="SSF50044">
    <property type="entry name" value="SH3-domain"/>
    <property type="match status" value="2"/>
</dbReference>
<dbReference type="PROSITE" id="PS50002">
    <property type="entry name" value="SH3"/>
    <property type="match status" value="2"/>
</dbReference>